<evidence type="ECO:0000313" key="5">
    <source>
        <dbReference type="Proteomes" id="UP000076612"/>
    </source>
</evidence>
<organism evidence="4 5">
    <name type="scientific">Brevibacterium casei</name>
    <dbReference type="NCBI Taxonomy" id="33889"/>
    <lineage>
        <taxon>Bacteria</taxon>
        <taxon>Bacillati</taxon>
        <taxon>Actinomycetota</taxon>
        <taxon>Actinomycetes</taxon>
        <taxon>Micrococcales</taxon>
        <taxon>Brevibacteriaceae</taxon>
        <taxon>Brevibacterium</taxon>
    </lineage>
</organism>
<dbReference type="Gene3D" id="3.30.9.10">
    <property type="entry name" value="D-Amino Acid Oxidase, subunit A, domain 2"/>
    <property type="match status" value="1"/>
</dbReference>
<dbReference type="PANTHER" id="PTHR13847">
    <property type="entry name" value="SARCOSINE DEHYDROGENASE-RELATED"/>
    <property type="match status" value="1"/>
</dbReference>
<dbReference type="Pfam" id="PF01266">
    <property type="entry name" value="DAO"/>
    <property type="match status" value="1"/>
</dbReference>
<dbReference type="PANTHER" id="PTHR13847:SF287">
    <property type="entry name" value="FAD-DEPENDENT OXIDOREDUCTASE DOMAIN-CONTAINING PROTEIN 1"/>
    <property type="match status" value="1"/>
</dbReference>
<feature type="region of interest" description="Disordered" evidence="2">
    <location>
        <begin position="392"/>
        <end position="429"/>
    </location>
</feature>
<feature type="domain" description="FAD dependent oxidoreductase" evidence="3">
    <location>
        <begin position="17"/>
        <end position="370"/>
    </location>
</feature>
<dbReference type="EMBL" id="LQQR01000027">
    <property type="protein sequence ID" value="KZE17233.1"/>
    <property type="molecule type" value="Genomic_DNA"/>
</dbReference>
<sequence length="429" mass="45002">MHRDGLGRMRRPDGTSDVLVIGAGIVGSAIAYYATRAGLSVTVVERGLPASGTSSRCEGNLLVSDKELGPELALTQYSLSLWNGELAEFADRWEFEAKGGIIVASRESSLASLERVTTAQRAFGVEAVPLDPDQLRELEPHITTEALGAAFYPDDSQVQPMLAAGHLLALAEDRGARLVTDSPVVELLRAGDRVTGVRTPTGSYSAGHIGNAAGTWASEIAAMAGIELAVLPRRGFVLVTEPLPPMIAHKVYAAEYIDNVGSSADDLQASPVVEGTPAGSILIGSSRERVGFDERVSSEALGAIARNAAALFPFLSDTRILRHYHGFRPYCADHLPVIGPDPRAPGLWHACGHEGAGIGLSVGTGKLLAQAMAGEDADRDLTPFAPERFEQSGLLDGPAEVTGDSGIVGPAGVEATGRNAVPTWREESA</sequence>
<evidence type="ECO:0000256" key="2">
    <source>
        <dbReference type="SAM" id="MobiDB-lite"/>
    </source>
</evidence>
<dbReference type="Proteomes" id="UP000076612">
    <property type="component" value="Unassembled WGS sequence"/>
</dbReference>
<dbReference type="AlphaFoldDB" id="A0AB34XRV0"/>
<reference evidence="5" key="1">
    <citation type="submission" date="2016-01" db="EMBL/GenBank/DDBJ databases">
        <title>Draft genome of Chromobacterium sp. F49.</title>
        <authorList>
            <person name="Hong K.W."/>
        </authorList>
    </citation>
    <scope>NUCLEOTIDE SEQUENCE [LARGE SCALE GENOMIC DNA]</scope>
    <source>
        <strain evidence="5">M40</strain>
    </source>
</reference>
<dbReference type="SUPFAM" id="SSF51905">
    <property type="entry name" value="FAD/NAD(P)-binding domain"/>
    <property type="match status" value="1"/>
</dbReference>
<dbReference type="SUPFAM" id="SSF54373">
    <property type="entry name" value="FAD-linked reductases, C-terminal domain"/>
    <property type="match status" value="1"/>
</dbReference>
<comment type="caution">
    <text evidence="4">The sequence shown here is derived from an EMBL/GenBank/DDBJ whole genome shotgun (WGS) entry which is preliminary data.</text>
</comment>
<dbReference type="Gene3D" id="3.50.50.60">
    <property type="entry name" value="FAD/NAD(P)-binding domain"/>
    <property type="match status" value="1"/>
</dbReference>
<dbReference type="GO" id="GO:0016491">
    <property type="term" value="F:oxidoreductase activity"/>
    <property type="evidence" value="ECO:0007669"/>
    <property type="project" value="UniProtKB-KW"/>
</dbReference>
<dbReference type="InterPro" id="IPR006076">
    <property type="entry name" value="FAD-dep_OxRdtase"/>
</dbReference>
<dbReference type="GO" id="GO:0005737">
    <property type="term" value="C:cytoplasm"/>
    <property type="evidence" value="ECO:0007669"/>
    <property type="project" value="TreeGrafter"/>
</dbReference>
<dbReference type="InterPro" id="IPR036188">
    <property type="entry name" value="FAD/NAD-bd_sf"/>
</dbReference>
<gene>
    <name evidence="4" type="ORF">AVW13_14095</name>
</gene>
<evidence type="ECO:0000259" key="3">
    <source>
        <dbReference type="Pfam" id="PF01266"/>
    </source>
</evidence>
<keyword evidence="1" id="KW-0560">Oxidoreductase</keyword>
<evidence type="ECO:0000313" key="4">
    <source>
        <dbReference type="EMBL" id="KZE17233.1"/>
    </source>
</evidence>
<proteinExistence type="predicted"/>
<accession>A0AB34XRV0</accession>
<evidence type="ECO:0000256" key="1">
    <source>
        <dbReference type="ARBA" id="ARBA00023002"/>
    </source>
</evidence>
<protein>
    <submittedName>
        <fullName evidence="4">FAD-dependent oxidoreductase</fullName>
    </submittedName>
</protein>
<name>A0AB34XRV0_9MICO</name>